<evidence type="ECO:0000256" key="6">
    <source>
        <dbReference type="ARBA" id="ARBA00023014"/>
    </source>
</evidence>
<feature type="domain" description="Uracil-DNA glycosylase-like" evidence="8">
    <location>
        <begin position="32"/>
        <end position="203"/>
    </location>
</feature>
<dbReference type="AlphaFoldDB" id="A0ABD5Y750"/>
<dbReference type="GO" id="GO:0006281">
    <property type="term" value="P:DNA repair"/>
    <property type="evidence" value="ECO:0007669"/>
    <property type="project" value="UniProtKB-KW"/>
</dbReference>
<gene>
    <name evidence="9" type="ORF">ACFQMA_16025</name>
</gene>
<dbReference type="InterPro" id="IPR005122">
    <property type="entry name" value="Uracil-DNA_glycosylase-like"/>
</dbReference>
<dbReference type="SUPFAM" id="SSF52141">
    <property type="entry name" value="Uracil-DNA glycosylase-like"/>
    <property type="match status" value="1"/>
</dbReference>
<dbReference type="InterPro" id="IPR036895">
    <property type="entry name" value="Uracil-DNA_glycosylase-like_sf"/>
</dbReference>
<reference evidence="9 10" key="1">
    <citation type="journal article" date="2019" name="Int. J. Syst. Evol. Microbiol.">
        <title>The Global Catalogue of Microorganisms (GCM) 10K type strain sequencing project: providing services to taxonomists for standard genome sequencing and annotation.</title>
        <authorList>
            <consortium name="The Broad Institute Genomics Platform"/>
            <consortium name="The Broad Institute Genome Sequencing Center for Infectious Disease"/>
            <person name="Wu L."/>
            <person name="Ma J."/>
        </authorList>
    </citation>
    <scope>NUCLEOTIDE SEQUENCE [LARGE SCALE GENOMIC DNA]</scope>
    <source>
        <strain evidence="9 10">XZYJT29</strain>
    </source>
</reference>
<sequence length="222" mass="23876">MPSLPEPDDRNALAEDCRRCPALVEHRQCISWGNGPDDAALVVVGEAPAAGDPDADRWRGGNLTGMAYTSRRSGRKVRELVADAGYAGDAYYTNAVKCFPPDPDDPSDNREPAPEERANCRPYLLAEIRQVDPAAVLATGKHATKSVLAVEDRELDGFLDAVLEPVDCERLGTTLVPLVHPSYQEVWIGRLGYSREEYVDALRERLTDAAAGSGAGSGAVGD</sequence>
<dbReference type="Proteomes" id="UP001596432">
    <property type="component" value="Unassembled WGS sequence"/>
</dbReference>
<protein>
    <submittedName>
        <fullName evidence="9">Uracil-DNA glycosylase family protein</fullName>
    </submittedName>
</protein>
<dbReference type="EMBL" id="JBHTAS010000001">
    <property type="protein sequence ID" value="MFC7141332.1"/>
    <property type="molecule type" value="Genomic_DNA"/>
</dbReference>
<dbReference type="GeneID" id="78821645"/>
<keyword evidence="6" id="KW-0411">Iron-sulfur</keyword>
<keyword evidence="2" id="KW-0479">Metal-binding</keyword>
<evidence type="ECO:0000313" key="9">
    <source>
        <dbReference type="EMBL" id="MFC7141332.1"/>
    </source>
</evidence>
<evidence type="ECO:0000256" key="7">
    <source>
        <dbReference type="ARBA" id="ARBA00023204"/>
    </source>
</evidence>
<keyword evidence="5" id="KW-0408">Iron</keyword>
<dbReference type="GO" id="GO:0097506">
    <property type="term" value="F:deaminated base DNA N-glycosylase activity"/>
    <property type="evidence" value="ECO:0007669"/>
    <property type="project" value="UniProtKB-ARBA"/>
</dbReference>
<keyword evidence="3" id="KW-0227">DNA damage</keyword>
<dbReference type="RefSeq" id="WP_274322418.1">
    <property type="nucleotide sequence ID" value="NZ_CP118158.1"/>
</dbReference>
<dbReference type="PANTHER" id="PTHR33693">
    <property type="entry name" value="TYPE-5 URACIL-DNA GLYCOSYLASE"/>
    <property type="match status" value="1"/>
</dbReference>
<dbReference type="Gene3D" id="3.40.470.10">
    <property type="entry name" value="Uracil-DNA glycosylase-like domain"/>
    <property type="match status" value="1"/>
</dbReference>
<evidence type="ECO:0000313" key="10">
    <source>
        <dbReference type="Proteomes" id="UP001596432"/>
    </source>
</evidence>
<evidence type="ECO:0000259" key="8">
    <source>
        <dbReference type="SMART" id="SM00986"/>
    </source>
</evidence>
<keyword evidence="7" id="KW-0234">DNA repair</keyword>
<dbReference type="InterPro" id="IPR051536">
    <property type="entry name" value="UDG_Type-4/5"/>
</dbReference>
<organism evidence="9 10">
    <name type="scientific">Halosimplex aquaticum</name>
    <dbReference type="NCBI Taxonomy" id="3026162"/>
    <lineage>
        <taxon>Archaea</taxon>
        <taxon>Methanobacteriati</taxon>
        <taxon>Methanobacteriota</taxon>
        <taxon>Stenosarchaea group</taxon>
        <taxon>Halobacteria</taxon>
        <taxon>Halobacteriales</taxon>
        <taxon>Haloarculaceae</taxon>
        <taxon>Halosimplex</taxon>
    </lineage>
</organism>
<accession>A0ABD5Y750</accession>
<keyword evidence="1" id="KW-0004">4Fe-4S</keyword>
<dbReference type="GO" id="GO:0046872">
    <property type="term" value="F:metal ion binding"/>
    <property type="evidence" value="ECO:0007669"/>
    <property type="project" value="UniProtKB-KW"/>
</dbReference>
<evidence type="ECO:0000256" key="3">
    <source>
        <dbReference type="ARBA" id="ARBA00022763"/>
    </source>
</evidence>
<name>A0ABD5Y750_9EURY</name>
<evidence type="ECO:0000256" key="2">
    <source>
        <dbReference type="ARBA" id="ARBA00022723"/>
    </source>
</evidence>
<proteinExistence type="predicted"/>
<dbReference type="SMART" id="SM00987">
    <property type="entry name" value="UreE_C"/>
    <property type="match status" value="1"/>
</dbReference>
<evidence type="ECO:0000256" key="4">
    <source>
        <dbReference type="ARBA" id="ARBA00022801"/>
    </source>
</evidence>
<dbReference type="Pfam" id="PF03167">
    <property type="entry name" value="UDG"/>
    <property type="match status" value="1"/>
</dbReference>
<dbReference type="GO" id="GO:0051539">
    <property type="term" value="F:4 iron, 4 sulfur cluster binding"/>
    <property type="evidence" value="ECO:0007669"/>
    <property type="project" value="UniProtKB-KW"/>
</dbReference>
<keyword evidence="10" id="KW-1185">Reference proteome</keyword>
<dbReference type="SMART" id="SM00986">
    <property type="entry name" value="UDG"/>
    <property type="match status" value="1"/>
</dbReference>
<evidence type="ECO:0000256" key="5">
    <source>
        <dbReference type="ARBA" id="ARBA00023004"/>
    </source>
</evidence>
<comment type="caution">
    <text evidence="9">The sequence shown here is derived from an EMBL/GenBank/DDBJ whole genome shotgun (WGS) entry which is preliminary data.</text>
</comment>
<dbReference type="PANTHER" id="PTHR33693:SF1">
    <property type="entry name" value="TYPE-4 URACIL-DNA GLYCOSYLASE"/>
    <property type="match status" value="1"/>
</dbReference>
<evidence type="ECO:0000256" key="1">
    <source>
        <dbReference type="ARBA" id="ARBA00022485"/>
    </source>
</evidence>
<keyword evidence="4" id="KW-0378">Hydrolase</keyword>